<feature type="non-terminal residue" evidence="1">
    <location>
        <position position="1"/>
    </location>
</feature>
<dbReference type="Proteomes" id="UP000681720">
    <property type="component" value="Unassembled WGS sequence"/>
</dbReference>
<reference evidence="1" key="1">
    <citation type="submission" date="2021-02" db="EMBL/GenBank/DDBJ databases">
        <authorList>
            <person name="Nowell W R."/>
        </authorList>
    </citation>
    <scope>NUCLEOTIDE SEQUENCE</scope>
</reference>
<protein>
    <submittedName>
        <fullName evidence="1">Uncharacterized protein</fullName>
    </submittedName>
</protein>
<evidence type="ECO:0000313" key="2">
    <source>
        <dbReference type="Proteomes" id="UP000681720"/>
    </source>
</evidence>
<dbReference type="EMBL" id="CAJOBJ010372279">
    <property type="protein sequence ID" value="CAF5223985.1"/>
    <property type="molecule type" value="Genomic_DNA"/>
</dbReference>
<name>A0A8S3K0H0_9BILA</name>
<proteinExistence type="predicted"/>
<comment type="caution">
    <text evidence="1">The sequence shown here is derived from an EMBL/GenBank/DDBJ whole genome shotgun (WGS) entry which is preliminary data.</text>
</comment>
<evidence type="ECO:0000313" key="1">
    <source>
        <dbReference type="EMBL" id="CAF5223985.1"/>
    </source>
</evidence>
<dbReference type="AlphaFoldDB" id="A0A8S3K0H0"/>
<accession>A0A8S3K0H0</accession>
<sequence>MWHKATSRFFRGVYQDDNNCVNSEDEIVPQVAAMSEKVDKMKMVSKLSVSP</sequence>
<gene>
    <name evidence="1" type="ORF">GIL414_LOCUS85868</name>
</gene>
<organism evidence="1 2">
    <name type="scientific">Rotaria magnacalcarata</name>
    <dbReference type="NCBI Taxonomy" id="392030"/>
    <lineage>
        <taxon>Eukaryota</taxon>
        <taxon>Metazoa</taxon>
        <taxon>Spiralia</taxon>
        <taxon>Gnathifera</taxon>
        <taxon>Rotifera</taxon>
        <taxon>Eurotatoria</taxon>
        <taxon>Bdelloidea</taxon>
        <taxon>Philodinida</taxon>
        <taxon>Philodinidae</taxon>
        <taxon>Rotaria</taxon>
    </lineage>
</organism>